<evidence type="ECO:0000313" key="2">
    <source>
        <dbReference type="EMBL" id="TYR75607.1"/>
    </source>
</evidence>
<accession>A0A5D4KE42</accession>
<keyword evidence="1" id="KW-0812">Transmembrane</keyword>
<gene>
    <name evidence="2" type="ORF">FZC79_10595</name>
</gene>
<reference evidence="2 3" key="1">
    <citation type="submission" date="2019-08" db="EMBL/GenBank/DDBJ databases">
        <title>Bacillus genomes from the desert of Cuatro Cienegas, Coahuila.</title>
        <authorList>
            <person name="Olmedo-Alvarez G."/>
        </authorList>
    </citation>
    <scope>NUCLEOTIDE SEQUENCE [LARGE SCALE GENOMIC DNA]</scope>
    <source>
        <strain evidence="2 3">CH40_1T</strain>
    </source>
</reference>
<feature type="transmembrane region" description="Helical" evidence="1">
    <location>
        <begin position="39"/>
        <end position="55"/>
    </location>
</feature>
<dbReference type="RefSeq" id="WP_148946784.1">
    <property type="nucleotide sequence ID" value="NZ_JBNIKK010000013.1"/>
</dbReference>
<sequence length="58" mass="7183">MSINDYVKFMTQTAVRHFEKTPQERKSIKELRKTEKQSFLFRWFGVIPYALMFFFKKK</sequence>
<dbReference type="EMBL" id="VTEH01000006">
    <property type="protein sequence ID" value="TYR75607.1"/>
    <property type="molecule type" value="Genomic_DNA"/>
</dbReference>
<dbReference type="InterPro" id="IPR025622">
    <property type="entry name" value="YqzE"/>
</dbReference>
<evidence type="ECO:0000313" key="3">
    <source>
        <dbReference type="Proteomes" id="UP000323317"/>
    </source>
</evidence>
<keyword evidence="1" id="KW-0472">Membrane</keyword>
<dbReference type="Pfam" id="PF14038">
    <property type="entry name" value="YqzE"/>
    <property type="match status" value="1"/>
</dbReference>
<dbReference type="AlphaFoldDB" id="A0A5D4KE42"/>
<keyword evidence="1" id="KW-1133">Transmembrane helix</keyword>
<organism evidence="2 3">
    <name type="scientific">Rossellomorea vietnamensis</name>
    <dbReference type="NCBI Taxonomy" id="218284"/>
    <lineage>
        <taxon>Bacteria</taxon>
        <taxon>Bacillati</taxon>
        <taxon>Bacillota</taxon>
        <taxon>Bacilli</taxon>
        <taxon>Bacillales</taxon>
        <taxon>Bacillaceae</taxon>
        <taxon>Rossellomorea</taxon>
    </lineage>
</organism>
<comment type="caution">
    <text evidence="2">The sequence shown here is derived from an EMBL/GenBank/DDBJ whole genome shotgun (WGS) entry which is preliminary data.</text>
</comment>
<proteinExistence type="predicted"/>
<protein>
    <submittedName>
        <fullName evidence="2">YqzE family protein</fullName>
    </submittedName>
</protein>
<evidence type="ECO:0000256" key="1">
    <source>
        <dbReference type="SAM" id="Phobius"/>
    </source>
</evidence>
<name>A0A5D4KE42_9BACI</name>
<dbReference type="Proteomes" id="UP000323317">
    <property type="component" value="Unassembled WGS sequence"/>
</dbReference>